<dbReference type="AlphaFoldDB" id="G4CN18"/>
<accession>G4CN18</accession>
<dbReference type="EMBL" id="AGAZ01000020">
    <property type="protein sequence ID" value="EGZ50895.1"/>
    <property type="molecule type" value="Genomic_DNA"/>
</dbReference>
<evidence type="ECO:0000313" key="2">
    <source>
        <dbReference type="Proteomes" id="UP000005336"/>
    </source>
</evidence>
<sequence>MADTVLKLDPRLSEFDTEKEAESYNRWLKNKVESARSAPVVSHEEALAHFEKQRIKRLERLQNAGD</sequence>
<dbReference type="RefSeq" id="WP_009115623.1">
    <property type="nucleotide sequence ID" value="NZ_JH165159.1"/>
</dbReference>
<gene>
    <name evidence="1" type="ORF">HMPREF9370_0477</name>
</gene>
<organism evidence="1 2">
    <name type="scientific">Neisseria wadsworthii 9715</name>
    <dbReference type="NCBI Taxonomy" id="1030841"/>
    <lineage>
        <taxon>Bacteria</taxon>
        <taxon>Pseudomonadati</taxon>
        <taxon>Pseudomonadota</taxon>
        <taxon>Betaproteobacteria</taxon>
        <taxon>Neisseriales</taxon>
        <taxon>Neisseriaceae</taxon>
        <taxon>Neisseria</taxon>
    </lineage>
</organism>
<evidence type="ECO:0000313" key="1">
    <source>
        <dbReference type="EMBL" id="EGZ50895.1"/>
    </source>
</evidence>
<evidence type="ECO:0008006" key="3">
    <source>
        <dbReference type="Google" id="ProtNLM"/>
    </source>
</evidence>
<name>G4CN18_9NEIS</name>
<dbReference type="Proteomes" id="UP000005336">
    <property type="component" value="Unassembled WGS sequence"/>
</dbReference>
<keyword evidence="2" id="KW-1185">Reference proteome</keyword>
<dbReference type="Gene3D" id="6.20.450.20">
    <property type="match status" value="1"/>
</dbReference>
<proteinExistence type="predicted"/>
<dbReference type="STRING" id="1030841.HMPREF9370_0477"/>
<dbReference type="HOGENOM" id="CLU_189958_1_0_4"/>
<protein>
    <recommendedName>
        <fullName evidence="3">Stability determinant</fullName>
    </recommendedName>
</protein>
<dbReference type="OrthoDB" id="8613868at2"/>
<reference evidence="1 2" key="1">
    <citation type="submission" date="2011-06" db="EMBL/GenBank/DDBJ databases">
        <authorList>
            <person name="Muzny D."/>
            <person name="Qin X."/>
            <person name="Deng J."/>
            <person name="Jiang H."/>
            <person name="Liu Y."/>
            <person name="Qu J."/>
            <person name="Song X.-Z."/>
            <person name="Zhang L."/>
            <person name="Thornton R."/>
            <person name="Coyle M."/>
            <person name="Francisco L."/>
            <person name="Jackson L."/>
            <person name="Javaid M."/>
            <person name="Korchina V."/>
            <person name="Kovar C."/>
            <person name="Mata R."/>
            <person name="Mathew T."/>
            <person name="Ngo R."/>
            <person name="Nguyen L."/>
            <person name="Nguyen N."/>
            <person name="Okwuonu G."/>
            <person name="Ongeri F."/>
            <person name="Pham C."/>
            <person name="Simmons D."/>
            <person name="Wilczek-Boney K."/>
            <person name="Hale W."/>
            <person name="Jakkamsetti A."/>
            <person name="Pham P."/>
            <person name="Ruth R."/>
            <person name="San Lucas F."/>
            <person name="Warren J."/>
            <person name="Zhang J."/>
            <person name="Zhao Z."/>
            <person name="Zhou C."/>
            <person name="Zhu D."/>
            <person name="Lee S."/>
            <person name="Bess C."/>
            <person name="Blankenburg K."/>
            <person name="Forbes L."/>
            <person name="Fu Q."/>
            <person name="Gubbala S."/>
            <person name="Hirani K."/>
            <person name="Jayaseelan J.C."/>
            <person name="Lara F."/>
            <person name="Munidasa M."/>
            <person name="Palculict T."/>
            <person name="Patil S."/>
            <person name="Pu L.-L."/>
            <person name="Saada N."/>
            <person name="Tang L."/>
            <person name="Weissenberger G."/>
            <person name="Zhu Y."/>
            <person name="Hemphill L."/>
            <person name="Shang Y."/>
            <person name="Youmans B."/>
            <person name="Ayvaz T."/>
            <person name="Ross M."/>
            <person name="Santibanez J."/>
            <person name="Aqrawi P."/>
            <person name="Gross S."/>
            <person name="Joshi V."/>
            <person name="Fowler G."/>
            <person name="Nazareth L."/>
            <person name="Reid J."/>
            <person name="Worley K."/>
            <person name="Petrosino J."/>
            <person name="Highlander S."/>
            <person name="Gibbs R."/>
        </authorList>
    </citation>
    <scope>NUCLEOTIDE SEQUENCE [LARGE SCALE GENOMIC DNA]</scope>
    <source>
        <strain evidence="1 2">9715</strain>
    </source>
</reference>
<comment type="caution">
    <text evidence="1">The sequence shown here is derived from an EMBL/GenBank/DDBJ whole genome shotgun (WGS) entry which is preliminary data.</text>
</comment>